<reference evidence="17 18" key="1">
    <citation type="submission" date="2018-05" db="EMBL/GenBank/DDBJ databases">
        <title>Marinilabilia rubrum sp. nov., isolated from saltern sediment.</title>
        <authorList>
            <person name="Zhang R."/>
        </authorList>
    </citation>
    <scope>NUCLEOTIDE SEQUENCE [LARGE SCALE GENOMIC DNA]</scope>
    <source>
        <strain evidence="17 18">WTE16</strain>
    </source>
</reference>
<evidence type="ECO:0000256" key="4">
    <source>
        <dbReference type="ARBA" id="ARBA00011962"/>
    </source>
</evidence>
<dbReference type="Pfam" id="PF00128">
    <property type="entry name" value="Alpha-amylase"/>
    <property type="match status" value="2"/>
</dbReference>
<dbReference type="Gene3D" id="3.20.20.80">
    <property type="entry name" value="Glycosidases"/>
    <property type="match status" value="1"/>
</dbReference>
<dbReference type="InterPro" id="IPR011009">
    <property type="entry name" value="Kinase-like_dom_sf"/>
</dbReference>
<evidence type="ECO:0000256" key="1">
    <source>
        <dbReference type="ARBA" id="ARBA00001595"/>
    </source>
</evidence>
<evidence type="ECO:0000256" key="6">
    <source>
        <dbReference type="ARBA" id="ARBA00013882"/>
    </source>
</evidence>
<dbReference type="GO" id="GO:0005975">
    <property type="term" value="P:carbohydrate metabolic process"/>
    <property type="evidence" value="ECO:0007669"/>
    <property type="project" value="InterPro"/>
</dbReference>
<evidence type="ECO:0000313" key="17">
    <source>
        <dbReference type="EMBL" id="PWD99143.1"/>
    </source>
</evidence>
<dbReference type="GO" id="GO:0046872">
    <property type="term" value="F:metal ion binding"/>
    <property type="evidence" value="ECO:0007669"/>
    <property type="project" value="UniProtKB-KW"/>
</dbReference>
<gene>
    <name evidence="17" type="primary">treS</name>
    <name evidence="17" type="ORF">DDZ16_11115</name>
</gene>
<dbReference type="PANTHER" id="PTHR10357:SF219">
    <property type="entry name" value="MALTOSE ALPHA-D-GLUCOSYLTRANSFERASE"/>
    <property type="match status" value="1"/>
</dbReference>
<comment type="caution">
    <text evidence="17">The sequence shown here is derived from an EMBL/GenBank/DDBJ whole genome shotgun (WGS) entry which is preliminary data.</text>
</comment>
<dbReference type="NCBIfam" id="TIGR02456">
    <property type="entry name" value="treS_nterm"/>
    <property type="match status" value="1"/>
</dbReference>
<dbReference type="GO" id="GO:0047471">
    <property type="term" value="F:maltose alpha-D-glucosyltransferase activity"/>
    <property type="evidence" value="ECO:0007669"/>
    <property type="project" value="UniProtKB-EC"/>
</dbReference>
<dbReference type="Proteomes" id="UP000244956">
    <property type="component" value="Unassembled WGS sequence"/>
</dbReference>
<evidence type="ECO:0000256" key="8">
    <source>
        <dbReference type="ARBA" id="ARBA00022723"/>
    </source>
</evidence>
<dbReference type="GO" id="GO:0016740">
    <property type="term" value="F:transferase activity"/>
    <property type="evidence" value="ECO:0007669"/>
    <property type="project" value="UniProtKB-KW"/>
</dbReference>
<dbReference type="OrthoDB" id="9805159at2"/>
<evidence type="ECO:0000256" key="14">
    <source>
        <dbReference type="ARBA" id="ARBA00031378"/>
    </source>
</evidence>
<dbReference type="Gene3D" id="3.90.400.10">
    <property type="entry name" value="Oligo-1,6-glucosidase, Domain 2"/>
    <property type="match status" value="1"/>
</dbReference>
<dbReference type="SUPFAM" id="SSF51011">
    <property type="entry name" value="Glycosyl hydrolase domain"/>
    <property type="match status" value="1"/>
</dbReference>
<dbReference type="SUPFAM" id="SSF56112">
    <property type="entry name" value="Protein kinase-like (PK-like)"/>
    <property type="match status" value="1"/>
</dbReference>
<dbReference type="Gene3D" id="3.90.1200.10">
    <property type="match status" value="1"/>
</dbReference>
<dbReference type="InterPro" id="IPR013780">
    <property type="entry name" value="Glyco_hydro_b"/>
</dbReference>
<comment type="similarity">
    <text evidence="3">Belongs to the aminoglycoside phosphotransferase family.</text>
</comment>
<evidence type="ECO:0000256" key="15">
    <source>
        <dbReference type="ARBA" id="ARBA00049067"/>
    </source>
</evidence>
<evidence type="ECO:0000256" key="12">
    <source>
        <dbReference type="ARBA" id="ARBA00023235"/>
    </source>
</evidence>
<dbReference type="EC" id="5.4.99.16" evidence="5"/>
<comment type="catalytic activity">
    <reaction evidence="15">
        <text>D-maltose + ATP = alpha-maltose 1-phosphate + ADP + H(+)</text>
        <dbReference type="Rhea" id="RHEA:31915"/>
        <dbReference type="ChEBI" id="CHEBI:15378"/>
        <dbReference type="ChEBI" id="CHEBI:17306"/>
        <dbReference type="ChEBI" id="CHEBI:30616"/>
        <dbReference type="ChEBI" id="CHEBI:63576"/>
        <dbReference type="ChEBI" id="CHEBI:456216"/>
        <dbReference type="EC" id="2.7.1.175"/>
    </reaction>
</comment>
<organism evidence="17 18">
    <name type="scientific">Marinilabilia rubra</name>
    <dbReference type="NCBI Taxonomy" id="2162893"/>
    <lineage>
        <taxon>Bacteria</taxon>
        <taxon>Pseudomonadati</taxon>
        <taxon>Bacteroidota</taxon>
        <taxon>Bacteroidia</taxon>
        <taxon>Marinilabiliales</taxon>
        <taxon>Marinilabiliaceae</taxon>
        <taxon>Marinilabilia</taxon>
    </lineage>
</organism>
<keyword evidence="18" id="KW-1185">Reference proteome</keyword>
<keyword evidence="9" id="KW-0547">Nucleotide-binding</keyword>
<evidence type="ECO:0000259" key="16">
    <source>
        <dbReference type="SMART" id="SM00642"/>
    </source>
</evidence>
<dbReference type="InterPro" id="IPR012810">
    <property type="entry name" value="TreS/a-amylase_N"/>
</dbReference>
<dbReference type="PANTHER" id="PTHR10357">
    <property type="entry name" value="ALPHA-AMYLASE FAMILY MEMBER"/>
    <property type="match status" value="1"/>
</dbReference>
<dbReference type="Pfam" id="PF18085">
    <property type="entry name" value="Mak_N_cap"/>
    <property type="match status" value="1"/>
</dbReference>
<dbReference type="GO" id="GO:0005524">
    <property type="term" value="F:ATP binding"/>
    <property type="evidence" value="ECO:0007669"/>
    <property type="project" value="UniProtKB-KW"/>
</dbReference>
<sequence>MSDNNTKQWYKDAVIYQAHVRSFKDSNGDGVGDFKGMVEKLDYLKGLGVSAVWILPFYKSPLKDGGYDISDFTSIHEDYGSMADFKRFIQEAHKRGLRVITELVLNHTSIEHKWFERARNSKPGTVYRDFYVWSDTTEKYKEARIIFQDFEISNWTWDPVAEAYYWHRFYSHQPDLNFENPSVHKAIIKVLDFWFKTGVDGLRLDAVPYLYEEEGTNCENLPATHQFLKKLRKHIDDNYDDKMLLAEANQWPEDAAEYFGKGDECHMAFHFPLMPRLYMALRMEDRFPLIDILEQTPDIPENSHWAIFLRNHDELTLEMVSDEERDYMYKSFAQNPKQRINLGIRRRLSPLLGNDRKNIEMLNILLFSLPGTPIVYYGDEIGMGDNFYLGDRDGVRTPMQWSADKNAGFSSAEPQRLFLPVIFNHDFHYESINVENQEKNASSLLWWMRRVIAKRKQYPAFSRGDIQFVDGKNSKILAFVRKYEEQIILVVVNLSRYSQQVQLDLSDFKGYVPTEVFSRNQLAPIGENLYHFPMQFKNYFWFELQHPEIEKEKELAYKQQLEFTTAQWNQIANNVPGSLNSFLAEFAKRSRWFRGKSRKMKEVVVQDVIPFNTGKLNSYVLILEVFYIEGKNERYFVPISIVVGEELYEIKHQFPEAVIAHLEIDGQAALIYGGSYNQVVRDHYLRLIVQRGKIKGMNGELAGIPGKKLNSRLKKSELPLNSKVLGVEQSNTSVLYDKRFFFKMYRCPEEGSNPELDIIKALTENTTFRNFPVYAGALEYRRDEDKMEVGLLVDFLQNESNAWEFTQNGIEDYFDRLKRQQPDLQGFIGDREGNAKIRERENELFDPFFIEMISLLGKRTAEMHMALASIKEKDFKEEAFSLLYQKSLYQSFRTLIKRTIEEMRSAYGGLEDDQKALLDDIFDNESLLLSTIKQTLEQKKIHTSKIRIHGDYHLGQVLYTGKDFLIIDFEGEPTRSLTARSLKYCPFKDVAGMLRSFHYAIYMGLLDYNEKQPGYYDYLEPWQEVWYRKIEDTFLGNYLETAKGASFIPEEKRQLDDLLSVYTIEKAVYEADYELNNRPDWLHIPLNGLKKILQNLLEKD</sequence>
<comment type="catalytic activity">
    <reaction evidence="1">
        <text>D-maltose = alpha,alpha-trehalose</text>
        <dbReference type="Rhea" id="RHEA:15145"/>
        <dbReference type="ChEBI" id="CHEBI:16551"/>
        <dbReference type="ChEBI" id="CHEBI:17306"/>
        <dbReference type="EC" id="5.4.99.16"/>
    </reaction>
</comment>
<evidence type="ECO:0000256" key="7">
    <source>
        <dbReference type="ARBA" id="ARBA00022679"/>
    </source>
</evidence>
<dbReference type="InterPro" id="IPR006047">
    <property type="entry name" value="GH13_cat_dom"/>
</dbReference>
<dbReference type="SMART" id="SM00642">
    <property type="entry name" value="Aamy"/>
    <property type="match status" value="1"/>
</dbReference>
<evidence type="ECO:0000256" key="13">
    <source>
        <dbReference type="ARBA" id="ARBA00031251"/>
    </source>
</evidence>
<keyword evidence="8" id="KW-0479">Metal-binding</keyword>
<dbReference type="EC" id="2.7.1.175" evidence="4"/>
<evidence type="ECO:0000256" key="10">
    <source>
        <dbReference type="ARBA" id="ARBA00022837"/>
    </source>
</evidence>
<evidence type="ECO:0000313" key="18">
    <source>
        <dbReference type="Proteomes" id="UP000244956"/>
    </source>
</evidence>
<comment type="similarity">
    <text evidence="2">Belongs to the glycosyl hydrolase 13 family. TreS subfamily.</text>
</comment>
<dbReference type="FunFam" id="3.20.20.80:FF:000055">
    <property type="entry name" value="Trehalose synthase"/>
    <property type="match status" value="1"/>
</dbReference>
<proteinExistence type="inferred from homology"/>
<evidence type="ECO:0000256" key="11">
    <source>
        <dbReference type="ARBA" id="ARBA00022840"/>
    </source>
</evidence>
<keyword evidence="11" id="KW-0067">ATP-binding</keyword>
<dbReference type="InterPro" id="IPR045857">
    <property type="entry name" value="O16G_dom_2"/>
</dbReference>
<evidence type="ECO:0000256" key="3">
    <source>
        <dbReference type="ARBA" id="ARBA00006219"/>
    </source>
</evidence>
<evidence type="ECO:0000256" key="9">
    <source>
        <dbReference type="ARBA" id="ARBA00022741"/>
    </source>
</evidence>
<dbReference type="Pfam" id="PF16657">
    <property type="entry name" value="Malt_amylase_C"/>
    <property type="match status" value="1"/>
</dbReference>
<protein>
    <recommendedName>
        <fullName evidence="6">Maltokinase</fullName>
        <ecNumber evidence="4">2.7.1.175</ecNumber>
        <ecNumber evidence="5">5.4.99.16</ecNumber>
    </recommendedName>
    <alternativeName>
        <fullName evidence="14">Maltose alpha-D-glucosyltransferase</fullName>
    </alternativeName>
    <alternativeName>
        <fullName evidence="13">Maltose-1-phosphate synthase</fullName>
    </alternativeName>
</protein>
<dbReference type="InterPro" id="IPR017853">
    <property type="entry name" value="GH"/>
</dbReference>
<dbReference type="NCBIfam" id="TIGR02457">
    <property type="entry name" value="TreS_Cterm"/>
    <property type="match status" value="1"/>
</dbReference>
<dbReference type="RefSeq" id="WP_109264545.1">
    <property type="nucleotide sequence ID" value="NZ_QEWP01000008.1"/>
</dbReference>
<dbReference type="Gene3D" id="2.60.40.1180">
    <property type="entry name" value="Golgi alpha-mannosidase II"/>
    <property type="match status" value="1"/>
</dbReference>
<dbReference type="EMBL" id="QEWP01000008">
    <property type="protein sequence ID" value="PWD99143.1"/>
    <property type="molecule type" value="Genomic_DNA"/>
</dbReference>
<dbReference type="InterPro" id="IPR012811">
    <property type="entry name" value="TreS_maltokin_C_dom"/>
</dbReference>
<feature type="domain" description="Glycosyl hydrolase family 13 catalytic" evidence="16">
    <location>
        <begin position="17"/>
        <end position="416"/>
    </location>
</feature>
<evidence type="ECO:0000256" key="2">
    <source>
        <dbReference type="ARBA" id="ARBA00005496"/>
    </source>
</evidence>
<dbReference type="InterPro" id="IPR032091">
    <property type="entry name" value="Malt_amylase-like_C"/>
</dbReference>
<dbReference type="InterPro" id="IPR040999">
    <property type="entry name" value="Mak_N_cap"/>
</dbReference>
<dbReference type="CDD" id="cd11334">
    <property type="entry name" value="AmyAc_TreS"/>
    <property type="match status" value="1"/>
</dbReference>
<keyword evidence="10" id="KW-0106">Calcium</keyword>
<accession>A0A2U2B7X2</accession>
<name>A0A2U2B7X2_9BACT</name>
<keyword evidence="7 17" id="KW-0808">Transferase</keyword>
<dbReference type="SUPFAM" id="SSF51445">
    <property type="entry name" value="(Trans)glycosidases"/>
    <property type="match status" value="1"/>
</dbReference>
<keyword evidence="12" id="KW-0413">Isomerase</keyword>
<evidence type="ECO:0000256" key="5">
    <source>
        <dbReference type="ARBA" id="ARBA00012619"/>
    </source>
</evidence>
<dbReference type="AlphaFoldDB" id="A0A2U2B7X2"/>